<dbReference type="Proteomes" id="UP001281410">
    <property type="component" value="Unassembled WGS sequence"/>
</dbReference>
<comment type="similarity">
    <text evidence="1">Belongs to the universal ribosomal protein uL4 family.</text>
</comment>
<evidence type="ECO:0000256" key="4">
    <source>
        <dbReference type="ARBA" id="ARBA00040565"/>
    </source>
</evidence>
<keyword evidence="5" id="KW-0812">Transmembrane</keyword>
<dbReference type="GO" id="GO:0006412">
    <property type="term" value="P:translation"/>
    <property type="evidence" value="ECO:0007669"/>
    <property type="project" value="InterPro"/>
</dbReference>
<evidence type="ECO:0000313" key="6">
    <source>
        <dbReference type="EMBL" id="KAK3188458.1"/>
    </source>
</evidence>
<dbReference type="Gene3D" id="3.40.1370.10">
    <property type="match status" value="1"/>
</dbReference>
<reference evidence="6" key="1">
    <citation type="journal article" date="2023" name="Plant J.">
        <title>Genome sequences and population genomics provide insights into the demographic history, inbreeding, and mutation load of two 'living fossil' tree species of Dipteronia.</title>
        <authorList>
            <person name="Feng Y."/>
            <person name="Comes H.P."/>
            <person name="Chen J."/>
            <person name="Zhu S."/>
            <person name="Lu R."/>
            <person name="Zhang X."/>
            <person name="Li P."/>
            <person name="Qiu J."/>
            <person name="Olsen K.M."/>
            <person name="Qiu Y."/>
        </authorList>
    </citation>
    <scope>NUCLEOTIDE SEQUENCE</scope>
    <source>
        <strain evidence="6">NBL</strain>
    </source>
</reference>
<evidence type="ECO:0000256" key="1">
    <source>
        <dbReference type="ARBA" id="ARBA00010528"/>
    </source>
</evidence>
<protein>
    <recommendedName>
        <fullName evidence="4">Large ribosomal subunit protein uL4m</fullName>
    </recommendedName>
</protein>
<keyword evidence="7" id="KW-1185">Reference proteome</keyword>
<feature type="transmembrane region" description="Helical" evidence="5">
    <location>
        <begin position="69"/>
        <end position="91"/>
    </location>
</feature>
<dbReference type="GO" id="GO:1990904">
    <property type="term" value="C:ribonucleoprotein complex"/>
    <property type="evidence" value="ECO:0007669"/>
    <property type="project" value="UniProtKB-KW"/>
</dbReference>
<keyword evidence="5" id="KW-1133">Transmembrane helix</keyword>
<gene>
    <name evidence="6" type="ORF">Dsin_028019</name>
</gene>
<dbReference type="InterPro" id="IPR002136">
    <property type="entry name" value="Ribosomal_uL4"/>
</dbReference>
<evidence type="ECO:0000313" key="7">
    <source>
        <dbReference type="Proteomes" id="UP001281410"/>
    </source>
</evidence>
<keyword evidence="2" id="KW-0689">Ribosomal protein</keyword>
<evidence type="ECO:0000256" key="3">
    <source>
        <dbReference type="ARBA" id="ARBA00023274"/>
    </source>
</evidence>
<keyword evidence="5" id="KW-0472">Membrane</keyword>
<organism evidence="6 7">
    <name type="scientific">Dipteronia sinensis</name>
    <dbReference type="NCBI Taxonomy" id="43782"/>
    <lineage>
        <taxon>Eukaryota</taxon>
        <taxon>Viridiplantae</taxon>
        <taxon>Streptophyta</taxon>
        <taxon>Embryophyta</taxon>
        <taxon>Tracheophyta</taxon>
        <taxon>Spermatophyta</taxon>
        <taxon>Magnoliopsida</taxon>
        <taxon>eudicotyledons</taxon>
        <taxon>Gunneridae</taxon>
        <taxon>Pentapetalae</taxon>
        <taxon>rosids</taxon>
        <taxon>malvids</taxon>
        <taxon>Sapindales</taxon>
        <taxon>Sapindaceae</taxon>
        <taxon>Hippocastanoideae</taxon>
        <taxon>Acereae</taxon>
        <taxon>Dipteronia</taxon>
    </lineage>
</organism>
<sequence>MHGPNPRSHAIKVNKKVRRLGLKVALTARAAEEKASLSPSPSPSHAFVNFNVFSPLGTFPFIPTQVPKLCILHIMAHVFFSLFSIISIFHFPCVNGRLLHT</sequence>
<dbReference type="EMBL" id="JANJYJ010000009">
    <property type="protein sequence ID" value="KAK3188458.1"/>
    <property type="molecule type" value="Genomic_DNA"/>
</dbReference>
<proteinExistence type="inferred from homology"/>
<dbReference type="InterPro" id="IPR013005">
    <property type="entry name" value="Ribosomal_uL4-like"/>
</dbReference>
<name>A0AAD9ZPK1_9ROSI</name>
<keyword evidence="3" id="KW-0687">Ribonucleoprotein</keyword>
<dbReference type="PANTHER" id="PTHR10746:SF6">
    <property type="entry name" value="LARGE RIBOSOMAL SUBUNIT PROTEIN UL4M"/>
    <property type="match status" value="1"/>
</dbReference>
<dbReference type="InterPro" id="IPR023574">
    <property type="entry name" value="Ribosomal_uL4_dom_sf"/>
</dbReference>
<comment type="caution">
    <text evidence="6">The sequence shown here is derived from an EMBL/GenBank/DDBJ whole genome shotgun (WGS) entry which is preliminary data.</text>
</comment>
<dbReference type="PANTHER" id="PTHR10746">
    <property type="entry name" value="50S RIBOSOMAL PROTEIN L4"/>
    <property type="match status" value="1"/>
</dbReference>
<dbReference type="GO" id="GO:0003735">
    <property type="term" value="F:structural constituent of ribosome"/>
    <property type="evidence" value="ECO:0007669"/>
    <property type="project" value="InterPro"/>
</dbReference>
<evidence type="ECO:0000256" key="2">
    <source>
        <dbReference type="ARBA" id="ARBA00022980"/>
    </source>
</evidence>
<dbReference type="GO" id="GO:0005840">
    <property type="term" value="C:ribosome"/>
    <property type="evidence" value="ECO:0007669"/>
    <property type="project" value="UniProtKB-KW"/>
</dbReference>
<evidence type="ECO:0000256" key="5">
    <source>
        <dbReference type="SAM" id="Phobius"/>
    </source>
</evidence>
<dbReference type="AlphaFoldDB" id="A0AAD9ZPK1"/>
<accession>A0AAD9ZPK1</accession>
<dbReference type="Pfam" id="PF00573">
    <property type="entry name" value="Ribosomal_L4"/>
    <property type="match status" value="1"/>
</dbReference>
<dbReference type="SUPFAM" id="SSF52166">
    <property type="entry name" value="Ribosomal protein L4"/>
    <property type="match status" value="1"/>
</dbReference>